<keyword evidence="4" id="KW-1185">Reference proteome</keyword>
<dbReference type="Proteomes" id="UP001295794">
    <property type="component" value="Unassembled WGS sequence"/>
</dbReference>
<dbReference type="AlphaFoldDB" id="A0AAD2JZD7"/>
<feature type="compositionally biased region" description="Polar residues" evidence="1">
    <location>
        <begin position="28"/>
        <end position="38"/>
    </location>
</feature>
<feature type="region of interest" description="Disordered" evidence="1">
    <location>
        <begin position="19"/>
        <end position="41"/>
    </location>
</feature>
<organism evidence="3 4">
    <name type="scientific">Mycena citricolor</name>
    <dbReference type="NCBI Taxonomy" id="2018698"/>
    <lineage>
        <taxon>Eukaryota</taxon>
        <taxon>Fungi</taxon>
        <taxon>Dikarya</taxon>
        <taxon>Basidiomycota</taxon>
        <taxon>Agaricomycotina</taxon>
        <taxon>Agaricomycetes</taxon>
        <taxon>Agaricomycetidae</taxon>
        <taxon>Agaricales</taxon>
        <taxon>Marasmiineae</taxon>
        <taxon>Mycenaceae</taxon>
        <taxon>Mycena</taxon>
    </lineage>
</organism>
<evidence type="ECO:0000256" key="2">
    <source>
        <dbReference type="SAM" id="SignalP"/>
    </source>
</evidence>
<accession>A0AAD2JZD7</accession>
<evidence type="ECO:0000313" key="4">
    <source>
        <dbReference type="Proteomes" id="UP001295794"/>
    </source>
</evidence>
<reference evidence="3" key="1">
    <citation type="submission" date="2023-11" db="EMBL/GenBank/DDBJ databases">
        <authorList>
            <person name="De Vega J J."/>
            <person name="De Vega J J."/>
        </authorList>
    </citation>
    <scope>NUCLEOTIDE SEQUENCE</scope>
</reference>
<sequence length="163" mass="18275">SLLIVLLLNVTYATSHVAKSSPPEDAQVQETAPRSPSSEPKRRFIVTRTTAELSYVASQCENRAGQYQGYRALPPRIWRVGSEPCRGVEDLCSIYWVLRQSLGGLFGYTQDPAPIACQSKLWRDILLIAFYSQNCWTLADQDCTVHPLAQFLNSRDLVRAPDS</sequence>
<evidence type="ECO:0000256" key="1">
    <source>
        <dbReference type="SAM" id="MobiDB-lite"/>
    </source>
</evidence>
<comment type="caution">
    <text evidence="3">The sequence shown here is derived from an EMBL/GenBank/DDBJ whole genome shotgun (WGS) entry which is preliminary data.</text>
</comment>
<feature type="chain" id="PRO_5042076926" evidence="2">
    <location>
        <begin position="16"/>
        <end position="163"/>
    </location>
</feature>
<name>A0AAD2JZD7_9AGAR</name>
<evidence type="ECO:0000313" key="3">
    <source>
        <dbReference type="EMBL" id="CAK5269501.1"/>
    </source>
</evidence>
<keyword evidence="2" id="KW-0732">Signal</keyword>
<feature type="non-terminal residue" evidence="3">
    <location>
        <position position="163"/>
    </location>
</feature>
<gene>
    <name evidence="3" type="ORF">MYCIT1_LOCUS13272</name>
</gene>
<dbReference type="EMBL" id="CAVNYO010000149">
    <property type="protein sequence ID" value="CAK5269501.1"/>
    <property type="molecule type" value="Genomic_DNA"/>
</dbReference>
<proteinExistence type="predicted"/>
<protein>
    <submittedName>
        <fullName evidence="3">Uncharacterized protein</fullName>
    </submittedName>
</protein>
<feature type="signal peptide" evidence="2">
    <location>
        <begin position="1"/>
        <end position="15"/>
    </location>
</feature>